<gene>
    <name evidence="1" type="ORF">WJX84_009898</name>
</gene>
<sequence length="329" mass="36973">MLRPEHVESAEEYEQALASTRQAVAILKAIGFMHARDVARTMVELRRAMQQNAIAKKPLRQQAHASTELVELYRIYLQNSEMPAPVESLRQLQSLLAIQRPEAAEMERENTSGNRSREASRITLACLPHLPFLELHFLVLHVQRAFEIAAPYVVQLAPLLLPLALWRLAGHRSVEHPIFLGLLKPAFTLTHLLQLVLLTFLIWLAERHLKYSQAHSKLYSSRQLTADFRHPPAIQPVPLPQRAVGGGNRPSFTGGTFAEQTAALVQEVRDIKLQMGRQPSTRDELSYGDIVNDLEGISRQLGQPLTAQDKASVGALLQKTSTMRTSFNR</sequence>
<dbReference type="EMBL" id="JALJOV010000121">
    <property type="protein sequence ID" value="KAK9866957.1"/>
    <property type="molecule type" value="Genomic_DNA"/>
</dbReference>
<name>A0AAW1TED6_9CHLO</name>
<protein>
    <submittedName>
        <fullName evidence="1">Uncharacterized protein</fullName>
    </submittedName>
</protein>
<dbReference type="AlphaFoldDB" id="A0AAW1TED6"/>
<evidence type="ECO:0000313" key="2">
    <source>
        <dbReference type="Proteomes" id="UP001485043"/>
    </source>
</evidence>
<reference evidence="1 2" key="1">
    <citation type="journal article" date="2024" name="Nat. Commun.">
        <title>Phylogenomics reveals the evolutionary origins of lichenization in chlorophyte algae.</title>
        <authorList>
            <person name="Puginier C."/>
            <person name="Libourel C."/>
            <person name="Otte J."/>
            <person name="Skaloud P."/>
            <person name="Haon M."/>
            <person name="Grisel S."/>
            <person name="Petersen M."/>
            <person name="Berrin J.G."/>
            <person name="Delaux P.M."/>
            <person name="Dal Grande F."/>
            <person name="Keller J."/>
        </authorList>
    </citation>
    <scope>NUCLEOTIDE SEQUENCE [LARGE SCALE GENOMIC DNA]</scope>
    <source>
        <strain evidence="1 2">SAG 2523</strain>
    </source>
</reference>
<keyword evidence="2" id="KW-1185">Reference proteome</keyword>
<dbReference type="Proteomes" id="UP001485043">
    <property type="component" value="Unassembled WGS sequence"/>
</dbReference>
<accession>A0AAW1TED6</accession>
<organism evidence="1 2">
    <name type="scientific">Apatococcus fuscideae</name>
    <dbReference type="NCBI Taxonomy" id="2026836"/>
    <lineage>
        <taxon>Eukaryota</taxon>
        <taxon>Viridiplantae</taxon>
        <taxon>Chlorophyta</taxon>
        <taxon>core chlorophytes</taxon>
        <taxon>Trebouxiophyceae</taxon>
        <taxon>Chlorellales</taxon>
        <taxon>Chlorellaceae</taxon>
        <taxon>Apatococcus</taxon>
    </lineage>
</organism>
<evidence type="ECO:0000313" key="1">
    <source>
        <dbReference type="EMBL" id="KAK9866957.1"/>
    </source>
</evidence>
<comment type="caution">
    <text evidence="1">The sequence shown here is derived from an EMBL/GenBank/DDBJ whole genome shotgun (WGS) entry which is preliminary data.</text>
</comment>
<proteinExistence type="predicted"/>